<keyword evidence="3" id="KW-1185">Reference proteome</keyword>
<reference evidence="3" key="1">
    <citation type="journal article" date="2019" name="Int. J. Syst. Evol. Microbiol.">
        <title>The Global Catalogue of Microorganisms (GCM) 10K type strain sequencing project: providing services to taxonomists for standard genome sequencing and annotation.</title>
        <authorList>
            <consortium name="The Broad Institute Genomics Platform"/>
            <consortium name="The Broad Institute Genome Sequencing Center for Infectious Disease"/>
            <person name="Wu L."/>
            <person name="Ma J."/>
        </authorList>
    </citation>
    <scope>NUCLEOTIDE SEQUENCE [LARGE SCALE GENOMIC DNA]</scope>
    <source>
        <strain evidence="3">KCTC 62164</strain>
    </source>
</reference>
<evidence type="ECO:0000313" key="2">
    <source>
        <dbReference type="EMBL" id="MFC3051607.1"/>
    </source>
</evidence>
<evidence type="ECO:0000313" key="3">
    <source>
        <dbReference type="Proteomes" id="UP001595444"/>
    </source>
</evidence>
<sequence>MIKQCKIDLTFPFRLVLLCLTFSCAFHLAPTYAVETSGEVAATSGYKDTRIVQVFAPEVSEALKQDGTGFYNDIWQLALSGFDRPTLTIVPHRRSNFMFINTEGSCRFPAVSHFKKIKDEKAIASAPFIKMIVRAYTKPGIKAPHSPTDFISKKIVISPHYVLPVPYQDVSASTMVIMSERQRATMLLSGRVDIMISSMPVSEFVFRSFGVKEPLYDNKLVIGEYNLSLVCHRTPVNEELIKRFNMQLEMIQQDGSLAALFSRYDIEYDLYRPGDERTMTIPLPASMQQDKIDVLD</sequence>
<feature type="signal peptide" evidence="1">
    <location>
        <begin position="1"/>
        <end position="33"/>
    </location>
</feature>
<comment type="caution">
    <text evidence="2">The sequence shown here is derived from an EMBL/GenBank/DDBJ whole genome shotgun (WGS) entry which is preliminary data.</text>
</comment>
<protein>
    <recommendedName>
        <fullName evidence="4">Solute-binding protein family 3/N-terminal domain-containing protein</fullName>
    </recommendedName>
</protein>
<dbReference type="Proteomes" id="UP001595444">
    <property type="component" value="Unassembled WGS sequence"/>
</dbReference>
<gene>
    <name evidence="2" type="ORF">ACFOKA_06815</name>
</gene>
<organism evidence="2 3">
    <name type="scientific">Kordiimonas pumila</name>
    <dbReference type="NCBI Taxonomy" id="2161677"/>
    <lineage>
        <taxon>Bacteria</taxon>
        <taxon>Pseudomonadati</taxon>
        <taxon>Pseudomonadota</taxon>
        <taxon>Alphaproteobacteria</taxon>
        <taxon>Kordiimonadales</taxon>
        <taxon>Kordiimonadaceae</taxon>
        <taxon>Kordiimonas</taxon>
    </lineage>
</organism>
<evidence type="ECO:0000256" key="1">
    <source>
        <dbReference type="SAM" id="SignalP"/>
    </source>
</evidence>
<dbReference type="SUPFAM" id="SSF53850">
    <property type="entry name" value="Periplasmic binding protein-like II"/>
    <property type="match status" value="1"/>
</dbReference>
<keyword evidence="1" id="KW-0732">Signal</keyword>
<dbReference type="EMBL" id="JBHRSL010000004">
    <property type="protein sequence ID" value="MFC3051607.1"/>
    <property type="molecule type" value="Genomic_DNA"/>
</dbReference>
<feature type="chain" id="PRO_5047341761" description="Solute-binding protein family 3/N-terminal domain-containing protein" evidence="1">
    <location>
        <begin position="34"/>
        <end position="296"/>
    </location>
</feature>
<name>A0ABV7D3Z2_9PROT</name>
<proteinExistence type="predicted"/>
<evidence type="ECO:0008006" key="4">
    <source>
        <dbReference type="Google" id="ProtNLM"/>
    </source>
</evidence>
<accession>A0ABV7D3Z2</accession>
<dbReference type="Gene3D" id="3.40.190.10">
    <property type="entry name" value="Periplasmic binding protein-like II"/>
    <property type="match status" value="1"/>
</dbReference>
<dbReference type="RefSeq" id="WP_194215084.1">
    <property type="nucleotide sequence ID" value="NZ_CP061205.1"/>
</dbReference>